<evidence type="ECO:0000313" key="1">
    <source>
        <dbReference type="EMBL" id="MET8435127.1"/>
    </source>
</evidence>
<gene>
    <name evidence="1" type="ORF">ABZV61_20490</name>
</gene>
<evidence type="ECO:0000313" key="2">
    <source>
        <dbReference type="Proteomes" id="UP001550044"/>
    </source>
</evidence>
<proteinExistence type="predicted"/>
<sequence length="149" mass="16123">MAPRTHNPGSQWLASCAPDPVQVHRTWAAGELASLPTGRLWPTAETDIMRSVAAMERIGPDRLGPVLVYPSTERAWWLVPRGAEEALADLSWLTVHPEPWTLRCPSAERYIDGFGWLEKPDGSGRLTGPDVLGAAFGPGGLRVPAAAFC</sequence>
<dbReference type="PROSITE" id="PS51257">
    <property type="entry name" value="PROKAR_LIPOPROTEIN"/>
    <property type="match status" value="1"/>
</dbReference>
<dbReference type="Proteomes" id="UP001550044">
    <property type="component" value="Unassembled WGS sequence"/>
</dbReference>
<protein>
    <submittedName>
        <fullName evidence="1">Uncharacterized protein</fullName>
    </submittedName>
</protein>
<dbReference type="EMBL" id="JBEXIP010000015">
    <property type="protein sequence ID" value="MET8435127.1"/>
    <property type="molecule type" value="Genomic_DNA"/>
</dbReference>
<keyword evidence="2" id="KW-1185">Reference proteome</keyword>
<comment type="caution">
    <text evidence="1">The sequence shown here is derived from an EMBL/GenBank/DDBJ whole genome shotgun (WGS) entry which is preliminary data.</text>
</comment>
<dbReference type="RefSeq" id="WP_356505509.1">
    <property type="nucleotide sequence ID" value="NZ_JBEXIP010000015.1"/>
</dbReference>
<accession>A0ABV2UB98</accession>
<reference evidence="1 2" key="1">
    <citation type="submission" date="2024-06" db="EMBL/GenBank/DDBJ databases">
        <title>The Natural Products Discovery Center: Release of the First 8490 Sequenced Strains for Exploring Actinobacteria Biosynthetic Diversity.</title>
        <authorList>
            <person name="Kalkreuter E."/>
            <person name="Kautsar S.A."/>
            <person name="Yang D."/>
            <person name="Bader C.D."/>
            <person name="Teijaro C.N."/>
            <person name="Fluegel L."/>
            <person name="Davis C.M."/>
            <person name="Simpson J.R."/>
            <person name="Lauterbach L."/>
            <person name="Steele A.D."/>
            <person name="Gui C."/>
            <person name="Meng S."/>
            <person name="Li G."/>
            <person name="Viehrig K."/>
            <person name="Ye F."/>
            <person name="Su P."/>
            <person name="Kiefer A.F."/>
            <person name="Nichols A."/>
            <person name="Cepeda A.J."/>
            <person name="Yan W."/>
            <person name="Fan B."/>
            <person name="Jiang Y."/>
            <person name="Adhikari A."/>
            <person name="Zheng C.-J."/>
            <person name="Schuster L."/>
            <person name="Cowan T.M."/>
            <person name="Smanski M.J."/>
            <person name="Chevrette M.G."/>
            <person name="De Carvalho L.P.S."/>
            <person name="Shen B."/>
        </authorList>
    </citation>
    <scope>NUCLEOTIDE SEQUENCE [LARGE SCALE GENOMIC DNA]</scope>
    <source>
        <strain evidence="1 2">NPDC005137</strain>
    </source>
</reference>
<organism evidence="1 2">
    <name type="scientific">Streptomyces sp. 900116325</name>
    <dbReference type="NCBI Taxonomy" id="3154295"/>
    <lineage>
        <taxon>Bacteria</taxon>
        <taxon>Bacillati</taxon>
        <taxon>Actinomycetota</taxon>
        <taxon>Actinomycetes</taxon>
        <taxon>Kitasatosporales</taxon>
        <taxon>Streptomycetaceae</taxon>
        <taxon>Streptomyces</taxon>
    </lineage>
</organism>
<name>A0ABV2UB98_9ACTN</name>